<name>A0A6J5MEI3_9CAUD</name>
<protein>
    <submittedName>
        <fullName evidence="1">Uncharacterized protein</fullName>
    </submittedName>
</protein>
<dbReference type="EMBL" id="LR796441">
    <property type="protein sequence ID" value="CAB4144974.1"/>
    <property type="molecule type" value="Genomic_DNA"/>
</dbReference>
<evidence type="ECO:0000313" key="1">
    <source>
        <dbReference type="EMBL" id="CAB4144974.1"/>
    </source>
</evidence>
<organism evidence="1">
    <name type="scientific">uncultured Caudovirales phage</name>
    <dbReference type="NCBI Taxonomy" id="2100421"/>
    <lineage>
        <taxon>Viruses</taxon>
        <taxon>Duplodnaviria</taxon>
        <taxon>Heunggongvirae</taxon>
        <taxon>Uroviricota</taxon>
        <taxon>Caudoviricetes</taxon>
        <taxon>Peduoviridae</taxon>
        <taxon>Maltschvirus</taxon>
        <taxon>Maltschvirus maltsch</taxon>
    </lineage>
</organism>
<reference evidence="1" key="1">
    <citation type="submission" date="2020-04" db="EMBL/GenBank/DDBJ databases">
        <authorList>
            <person name="Chiriac C."/>
            <person name="Salcher M."/>
            <person name="Ghai R."/>
            <person name="Kavagutti S V."/>
        </authorList>
    </citation>
    <scope>NUCLEOTIDE SEQUENCE</scope>
</reference>
<gene>
    <name evidence="1" type="ORF">UFOVP467_34</name>
</gene>
<proteinExistence type="predicted"/>
<sequence length="40" mass="4318">MRVVGGRGVPLLLTDYLRAGDYICSPLPDGTGELRLLKSD</sequence>
<accession>A0A6J5MEI3</accession>